<evidence type="ECO:0000313" key="6">
    <source>
        <dbReference type="Proteomes" id="UP000284706"/>
    </source>
</evidence>
<feature type="compositionally biased region" description="Low complexity" evidence="3">
    <location>
        <begin position="177"/>
        <end position="187"/>
    </location>
</feature>
<feature type="region of interest" description="Disordered" evidence="3">
    <location>
        <begin position="576"/>
        <end position="598"/>
    </location>
</feature>
<dbReference type="Pfam" id="PF00790">
    <property type="entry name" value="VHS"/>
    <property type="match status" value="1"/>
</dbReference>
<evidence type="ECO:0000256" key="1">
    <source>
        <dbReference type="ARBA" id="ARBA00022448"/>
    </source>
</evidence>
<dbReference type="AlphaFoldDB" id="A0A409VEK5"/>
<keyword evidence="1" id="KW-0813">Transport</keyword>
<feature type="region of interest" description="Disordered" evidence="3">
    <location>
        <begin position="428"/>
        <end position="461"/>
    </location>
</feature>
<dbReference type="InterPro" id="IPR045007">
    <property type="entry name" value="LSB5"/>
</dbReference>
<comment type="caution">
    <text evidence="5">The sequence shown here is derived from an EMBL/GenBank/DDBJ whole genome shotgun (WGS) entry which is preliminary data.</text>
</comment>
<sequence>MSFQLFRLGELPVHQPAPPANATKQPYGSGDTEDGYTLVFPNLAAFQEWRDAEEERNCVEFVKGDTHGSKADPPRFKDHTKLVCARHSRSGRKKYVKKHPERVRKVPSRKLEGQGCPASISFKTYFDTEEVRACYISQHSHEIGPANLPYTRRGRKAAVQQEKERGRNKSAGPEVPPVASSSTAPPVGLEPQQGPSQAFSTAVSMLAPLPGPTFPAPAAQPYGYAPPMPAFPPVQGQQNLPHERWENMATLFQTIREHARAFEYPAASVAALETSSITDWVDILTASGIAEEAYDGIPELVDSINLQASGPAEASRALRKKIKHGNAHQQYRALVILKALVENCGQKFQSTFADGHMTDALKLLANDPAADKRVKKKLTLVLGSWRDQYKDDPSMSTVAGLYKQCIGGKRVGQQELADMMGLTLSTEEKRRIEKQEAKQKAKQEKEARTKKEEEERHKKKRVPFDFEKDKPKVLASIVEASQASSNLVNAITLVNRKTDSLQTNERVQECLAKAKQARKPVVRYIQLVENEEVIGTLIETNDRINAALEMYEKLSVVGLDEEEDTKALTDRMAAAAIASSDSPNHPTSENALKGKSPDVAQTVRVHPDLEDLNFGPLGHTAANLPPPLRPSAMSDDEAEIPDHRGSLSDFSDYESSDEETHKGRIGSSSKKDYMTVSDNEYESAAPLGAGPTQAKQTNEDDPFADPFADT</sequence>
<gene>
    <name evidence="5" type="ORF">CVT26_002069</name>
</gene>
<dbReference type="Pfam" id="PF03127">
    <property type="entry name" value="GAT"/>
    <property type="match status" value="1"/>
</dbReference>
<dbReference type="GO" id="GO:0051666">
    <property type="term" value="P:actin cortical patch localization"/>
    <property type="evidence" value="ECO:0007669"/>
    <property type="project" value="TreeGrafter"/>
</dbReference>
<feature type="region of interest" description="Disordered" evidence="3">
    <location>
        <begin position="610"/>
        <end position="710"/>
    </location>
</feature>
<dbReference type="InterPro" id="IPR044103">
    <property type="entry name" value="GAT_LSB5"/>
</dbReference>
<dbReference type="OrthoDB" id="10068368at2759"/>
<proteinExistence type="predicted"/>
<protein>
    <recommendedName>
        <fullName evidence="4">VHS domain-containing protein</fullName>
    </recommendedName>
</protein>
<dbReference type="GO" id="GO:0015031">
    <property type="term" value="P:protein transport"/>
    <property type="evidence" value="ECO:0007669"/>
    <property type="project" value="UniProtKB-KW"/>
</dbReference>
<dbReference type="GO" id="GO:0035091">
    <property type="term" value="F:phosphatidylinositol binding"/>
    <property type="evidence" value="ECO:0007669"/>
    <property type="project" value="InterPro"/>
</dbReference>
<name>A0A409VEK5_9AGAR</name>
<accession>A0A409VEK5</accession>
<dbReference type="GO" id="GO:0006897">
    <property type="term" value="P:endocytosis"/>
    <property type="evidence" value="ECO:0007669"/>
    <property type="project" value="InterPro"/>
</dbReference>
<dbReference type="GO" id="GO:0030479">
    <property type="term" value="C:actin cortical patch"/>
    <property type="evidence" value="ECO:0007669"/>
    <property type="project" value="TreeGrafter"/>
</dbReference>
<dbReference type="GO" id="GO:0043130">
    <property type="term" value="F:ubiquitin binding"/>
    <property type="evidence" value="ECO:0007669"/>
    <property type="project" value="InterPro"/>
</dbReference>
<dbReference type="Gene3D" id="1.25.40.90">
    <property type="match status" value="1"/>
</dbReference>
<dbReference type="Proteomes" id="UP000284706">
    <property type="component" value="Unassembled WGS sequence"/>
</dbReference>
<feature type="region of interest" description="Disordered" evidence="3">
    <location>
        <begin position="10"/>
        <end position="29"/>
    </location>
</feature>
<dbReference type="Gene3D" id="1.20.58.160">
    <property type="match status" value="1"/>
</dbReference>
<dbReference type="InterPro" id="IPR008942">
    <property type="entry name" value="ENTH_VHS"/>
</dbReference>
<evidence type="ECO:0000256" key="2">
    <source>
        <dbReference type="ARBA" id="ARBA00022927"/>
    </source>
</evidence>
<dbReference type="EMBL" id="NHYE01005666">
    <property type="protein sequence ID" value="PPQ64530.1"/>
    <property type="molecule type" value="Genomic_DNA"/>
</dbReference>
<dbReference type="InParanoid" id="A0A409VEK5"/>
<reference evidence="5 6" key="1">
    <citation type="journal article" date="2018" name="Evol. Lett.">
        <title>Horizontal gene cluster transfer increased hallucinogenic mushroom diversity.</title>
        <authorList>
            <person name="Reynolds H.T."/>
            <person name="Vijayakumar V."/>
            <person name="Gluck-Thaler E."/>
            <person name="Korotkin H.B."/>
            <person name="Matheny P.B."/>
            <person name="Slot J.C."/>
        </authorList>
    </citation>
    <scope>NUCLEOTIDE SEQUENCE [LARGE SCALE GENOMIC DNA]</scope>
    <source>
        <strain evidence="5 6">SRW20</strain>
    </source>
</reference>
<dbReference type="PROSITE" id="PS50179">
    <property type="entry name" value="VHS"/>
    <property type="match status" value="1"/>
</dbReference>
<feature type="region of interest" description="Disordered" evidence="3">
    <location>
        <begin position="153"/>
        <end position="195"/>
    </location>
</feature>
<dbReference type="PANTHER" id="PTHR47789">
    <property type="entry name" value="LAS SEVENTEEN-BINDING PROTEIN 5"/>
    <property type="match status" value="1"/>
</dbReference>
<dbReference type="InterPro" id="IPR002014">
    <property type="entry name" value="VHS_dom"/>
</dbReference>
<dbReference type="STRING" id="231916.A0A409VEK5"/>
<dbReference type="CDD" id="cd14232">
    <property type="entry name" value="GAT_LSB5"/>
    <property type="match status" value="1"/>
</dbReference>
<dbReference type="SUPFAM" id="SSF48464">
    <property type="entry name" value="ENTH/VHS domain"/>
    <property type="match status" value="1"/>
</dbReference>
<dbReference type="InterPro" id="IPR038425">
    <property type="entry name" value="GAT_sf"/>
</dbReference>
<evidence type="ECO:0000313" key="5">
    <source>
        <dbReference type="EMBL" id="PPQ64530.1"/>
    </source>
</evidence>
<evidence type="ECO:0000259" key="4">
    <source>
        <dbReference type="PROSITE" id="PS50179"/>
    </source>
</evidence>
<dbReference type="GO" id="GO:0007034">
    <property type="term" value="P:vacuolar transport"/>
    <property type="evidence" value="ECO:0007669"/>
    <property type="project" value="UniProtKB-ARBA"/>
</dbReference>
<organism evidence="5 6">
    <name type="scientific">Gymnopilus dilepis</name>
    <dbReference type="NCBI Taxonomy" id="231916"/>
    <lineage>
        <taxon>Eukaryota</taxon>
        <taxon>Fungi</taxon>
        <taxon>Dikarya</taxon>
        <taxon>Basidiomycota</taxon>
        <taxon>Agaricomycotina</taxon>
        <taxon>Agaricomycetes</taxon>
        <taxon>Agaricomycetidae</taxon>
        <taxon>Agaricales</taxon>
        <taxon>Agaricineae</taxon>
        <taxon>Hymenogastraceae</taxon>
        <taxon>Gymnopilus</taxon>
    </lineage>
</organism>
<feature type="region of interest" description="Disordered" evidence="3">
    <location>
        <begin position="87"/>
        <end position="113"/>
    </location>
</feature>
<keyword evidence="6" id="KW-1185">Reference proteome</keyword>
<dbReference type="SUPFAM" id="SSF89009">
    <property type="entry name" value="GAT-like domain"/>
    <property type="match status" value="1"/>
</dbReference>
<dbReference type="CDD" id="cd16980">
    <property type="entry name" value="VHS_Lsb5"/>
    <property type="match status" value="1"/>
</dbReference>
<dbReference type="SMART" id="SM00288">
    <property type="entry name" value="VHS"/>
    <property type="match status" value="1"/>
</dbReference>
<evidence type="ECO:0000256" key="3">
    <source>
        <dbReference type="SAM" id="MobiDB-lite"/>
    </source>
</evidence>
<keyword evidence="2" id="KW-0653">Protein transport</keyword>
<dbReference type="InterPro" id="IPR004152">
    <property type="entry name" value="GAT_dom"/>
</dbReference>
<feature type="compositionally biased region" description="Basic residues" evidence="3">
    <location>
        <begin position="87"/>
        <end position="108"/>
    </location>
</feature>
<dbReference type="PANTHER" id="PTHR47789:SF1">
    <property type="entry name" value="LAS SEVENTEEN-BINDING PROTEIN 5"/>
    <property type="match status" value="1"/>
</dbReference>
<feature type="compositionally biased region" description="Polar residues" evidence="3">
    <location>
        <begin position="579"/>
        <end position="590"/>
    </location>
</feature>
<feature type="domain" description="VHS" evidence="4">
    <location>
        <begin position="284"/>
        <end position="404"/>
    </location>
</feature>
<dbReference type="GO" id="GO:0007015">
    <property type="term" value="P:actin filament organization"/>
    <property type="evidence" value="ECO:0007669"/>
    <property type="project" value="InterPro"/>
</dbReference>